<protein>
    <submittedName>
        <fullName evidence="1">Uncharacterized protein</fullName>
    </submittedName>
</protein>
<sequence>MCNEEGSNWDTKIEHVSTSIRMLPSQRTGLSPIEIVYGKKPIEFKIIEQYQRKYIERMKHNYDKGTKIKKLPS</sequence>
<dbReference type="AlphaFoldDB" id="A0A177AXR6"/>
<proteinExistence type="predicted"/>
<gene>
    <name evidence="1" type="ORF">A3Q56_05622</name>
</gene>
<reference evidence="1 2" key="1">
    <citation type="submission" date="2016-04" db="EMBL/GenBank/DDBJ databases">
        <title>The genome of Intoshia linei affirms orthonectids as highly simplified spiralians.</title>
        <authorList>
            <person name="Mikhailov K.V."/>
            <person name="Slusarev G.S."/>
            <person name="Nikitin M.A."/>
            <person name="Logacheva M.D."/>
            <person name="Penin A."/>
            <person name="Aleoshin V."/>
            <person name="Panchin Y.V."/>
        </authorList>
    </citation>
    <scope>NUCLEOTIDE SEQUENCE [LARGE SCALE GENOMIC DNA]</scope>
    <source>
        <strain evidence="1">Intl2013</strain>
        <tissue evidence="1">Whole animal</tissue>
    </source>
</reference>
<dbReference type="Proteomes" id="UP000078046">
    <property type="component" value="Unassembled WGS sequence"/>
</dbReference>
<accession>A0A177AXR6</accession>
<organism evidence="1 2">
    <name type="scientific">Intoshia linei</name>
    <dbReference type="NCBI Taxonomy" id="1819745"/>
    <lineage>
        <taxon>Eukaryota</taxon>
        <taxon>Metazoa</taxon>
        <taxon>Spiralia</taxon>
        <taxon>Lophotrochozoa</taxon>
        <taxon>Mesozoa</taxon>
        <taxon>Orthonectida</taxon>
        <taxon>Rhopaluridae</taxon>
        <taxon>Intoshia</taxon>
    </lineage>
</organism>
<dbReference type="Gene3D" id="3.30.420.10">
    <property type="entry name" value="Ribonuclease H-like superfamily/Ribonuclease H"/>
    <property type="match status" value="1"/>
</dbReference>
<evidence type="ECO:0000313" key="1">
    <source>
        <dbReference type="EMBL" id="OAF66660.1"/>
    </source>
</evidence>
<dbReference type="EMBL" id="LWCA01000865">
    <property type="protein sequence ID" value="OAF66660.1"/>
    <property type="molecule type" value="Genomic_DNA"/>
</dbReference>
<dbReference type="GO" id="GO:0003676">
    <property type="term" value="F:nucleic acid binding"/>
    <property type="evidence" value="ECO:0007669"/>
    <property type="project" value="InterPro"/>
</dbReference>
<dbReference type="OrthoDB" id="10062030at2759"/>
<dbReference type="InterPro" id="IPR036397">
    <property type="entry name" value="RNaseH_sf"/>
</dbReference>
<name>A0A177AXR6_9BILA</name>
<evidence type="ECO:0000313" key="2">
    <source>
        <dbReference type="Proteomes" id="UP000078046"/>
    </source>
</evidence>
<keyword evidence="2" id="KW-1185">Reference proteome</keyword>
<comment type="caution">
    <text evidence="1">The sequence shown here is derived from an EMBL/GenBank/DDBJ whole genome shotgun (WGS) entry which is preliminary data.</text>
</comment>